<reference evidence="1 2" key="1">
    <citation type="submission" date="2020-02" db="EMBL/GenBank/DDBJ databases">
        <authorList>
            <person name="Ma Q."/>
            <person name="Huang Y."/>
            <person name="Song X."/>
            <person name="Pei D."/>
        </authorList>
    </citation>
    <scope>NUCLEOTIDE SEQUENCE [LARGE SCALE GENOMIC DNA]</scope>
    <source>
        <strain evidence="1">Sxm20200214</strain>
        <tissue evidence="1">Leaf</tissue>
    </source>
</reference>
<name>A0A8X7UIW4_BRACI</name>
<organism evidence="1 2">
    <name type="scientific">Brassica carinata</name>
    <name type="common">Ethiopian mustard</name>
    <name type="synonym">Abyssinian cabbage</name>
    <dbReference type="NCBI Taxonomy" id="52824"/>
    <lineage>
        <taxon>Eukaryota</taxon>
        <taxon>Viridiplantae</taxon>
        <taxon>Streptophyta</taxon>
        <taxon>Embryophyta</taxon>
        <taxon>Tracheophyta</taxon>
        <taxon>Spermatophyta</taxon>
        <taxon>Magnoliopsida</taxon>
        <taxon>eudicotyledons</taxon>
        <taxon>Gunneridae</taxon>
        <taxon>Pentapetalae</taxon>
        <taxon>rosids</taxon>
        <taxon>malvids</taxon>
        <taxon>Brassicales</taxon>
        <taxon>Brassicaceae</taxon>
        <taxon>Brassiceae</taxon>
        <taxon>Brassica</taxon>
    </lineage>
</organism>
<evidence type="ECO:0000313" key="1">
    <source>
        <dbReference type="EMBL" id="KAG2281370.1"/>
    </source>
</evidence>
<accession>A0A8X7UIW4</accession>
<dbReference type="AlphaFoldDB" id="A0A8X7UIW4"/>
<dbReference type="EMBL" id="JAAMPC010000011">
    <property type="protein sequence ID" value="KAG2281370.1"/>
    <property type="molecule type" value="Genomic_DNA"/>
</dbReference>
<protein>
    <submittedName>
        <fullName evidence="1">Uncharacterized protein</fullName>
    </submittedName>
</protein>
<keyword evidence="2" id="KW-1185">Reference proteome</keyword>
<sequence>MELGRGQRLEKKLLYIVGYNKNAESEGVKQDGELMNASEIVFFKDLITMVLT</sequence>
<evidence type="ECO:0000313" key="2">
    <source>
        <dbReference type="Proteomes" id="UP000886595"/>
    </source>
</evidence>
<proteinExistence type="predicted"/>
<comment type="caution">
    <text evidence="1">The sequence shown here is derived from an EMBL/GenBank/DDBJ whole genome shotgun (WGS) entry which is preliminary data.</text>
</comment>
<gene>
    <name evidence="1" type="ORF">Bca52824_052590</name>
</gene>
<dbReference type="Proteomes" id="UP000886595">
    <property type="component" value="Unassembled WGS sequence"/>
</dbReference>